<dbReference type="EMBL" id="CALNXJ010000010">
    <property type="protein sequence ID" value="CAH3105914.1"/>
    <property type="molecule type" value="Genomic_DNA"/>
</dbReference>
<keyword evidence="2" id="KW-1185">Reference proteome</keyword>
<gene>
    <name evidence="1" type="ORF">PMEA_00002053</name>
</gene>
<proteinExistence type="predicted"/>
<evidence type="ECO:0000313" key="1">
    <source>
        <dbReference type="EMBL" id="CAH3105914.1"/>
    </source>
</evidence>
<dbReference type="PANTHER" id="PTHR46312">
    <property type="entry name" value="NACHT DOMAIN-CONTAINING PROTEIN"/>
    <property type="match status" value="1"/>
</dbReference>
<sequence length="180" mass="20290">MKTLAARKLGLVFKEASVKKINPQHEYHFFQKTFQEYLAALYLAHKLLEQKVNVFHNLKLCWNWRGCTKQECFSEYGEAEQMAMTLCSFIPFPQSVTSNIGNNLFEGVLGVANASKSFSQLQLTVHLIVCDSNIHVEFFFSQDFTALECDALQMNTSLHSFTIQTNCSFPSKGAAAIGDS</sequence>
<evidence type="ECO:0000313" key="2">
    <source>
        <dbReference type="Proteomes" id="UP001159428"/>
    </source>
</evidence>
<comment type="caution">
    <text evidence="1">The sequence shown here is derived from an EMBL/GenBank/DDBJ whole genome shotgun (WGS) entry which is preliminary data.</text>
</comment>
<dbReference type="AlphaFoldDB" id="A0AAU9WCD5"/>
<dbReference type="Proteomes" id="UP001159428">
    <property type="component" value="Unassembled WGS sequence"/>
</dbReference>
<name>A0AAU9WCD5_9CNID</name>
<reference evidence="1 2" key="1">
    <citation type="submission" date="2022-05" db="EMBL/GenBank/DDBJ databases">
        <authorList>
            <consortium name="Genoscope - CEA"/>
            <person name="William W."/>
        </authorList>
    </citation>
    <scope>NUCLEOTIDE SEQUENCE [LARGE SCALE GENOMIC DNA]</scope>
</reference>
<dbReference type="PANTHER" id="PTHR46312:SF2">
    <property type="entry name" value="NUCLEOTIDE-BINDING OLIGOMERIZATION DOMAIN-CONTAINING PROTEIN 2-LIKE"/>
    <property type="match status" value="1"/>
</dbReference>
<organism evidence="1 2">
    <name type="scientific">Pocillopora meandrina</name>
    <dbReference type="NCBI Taxonomy" id="46732"/>
    <lineage>
        <taxon>Eukaryota</taxon>
        <taxon>Metazoa</taxon>
        <taxon>Cnidaria</taxon>
        <taxon>Anthozoa</taxon>
        <taxon>Hexacorallia</taxon>
        <taxon>Scleractinia</taxon>
        <taxon>Astrocoeniina</taxon>
        <taxon>Pocilloporidae</taxon>
        <taxon>Pocillopora</taxon>
    </lineage>
</organism>
<accession>A0AAU9WCD5</accession>
<protein>
    <submittedName>
        <fullName evidence="1">Uncharacterized protein</fullName>
    </submittedName>
</protein>